<dbReference type="GO" id="GO:0005634">
    <property type="term" value="C:nucleus"/>
    <property type="evidence" value="ECO:0007669"/>
    <property type="project" value="UniProtKB-SubCell"/>
</dbReference>
<protein>
    <recommendedName>
        <fullName evidence="8">C2H2-type domain-containing protein</fullName>
    </recommendedName>
</protein>
<evidence type="ECO:0000256" key="4">
    <source>
        <dbReference type="ARBA" id="ARBA00022771"/>
    </source>
</evidence>
<dbReference type="InterPro" id="IPR050888">
    <property type="entry name" value="ZnF_C2H2-type_TF"/>
</dbReference>
<evidence type="ECO:0000256" key="5">
    <source>
        <dbReference type="ARBA" id="ARBA00022833"/>
    </source>
</evidence>
<organism evidence="9 10">
    <name type="scientific">Callosobruchus maculatus</name>
    <name type="common">Southern cowpea weevil</name>
    <name type="synonym">Pulse bruchid</name>
    <dbReference type="NCBI Taxonomy" id="64391"/>
    <lineage>
        <taxon>Eukaryota</taxon>
        <taxon>Metazoa</taxon>
        <taxon>Ecdysozoa</taxon>
        <taxon>Arthropoda</taxon>
        <taxon>Hexapoda</taxon>
        <taxon>Insecta</taxon>
        <taxon>Pterygota</taxon>
        <taxon>Neoptera</taxon>
        <taxon>Endopterygota</taxon>
        <taxon>Coleoptera</taxon>
        <taxon>Polyphaga</taxon>
        <taxon>Cucujiformia</taxon>
        <taxon>Chrysomeloidea</taxon>
        <taxon>Chrysomelidae</taxon>
        <taxon>Bruchinae</taxon>
        <taxon>Bruchini</taxon>
        <taxon>Callosobruchus</taxon>
    </lineage>
</organism>
<dbReference type="EMBL" id="CAACVG010000375">
    <property type="protein sequence ID" value="VEN34004.1"/>
    <property type="molecule type" value="Genomic_DNA"/>
</dbReference>
<dbReference type="Gene3D" id="3.30.160.60">
    <property type="entry name" value="Classic Zinc Finger"/>
    <property type="match status" value="6"/>
</dbReference>
<dbReference type="AlphaFoldDB" id="A0A653BFE1"/>
<evidence type="ECO:0000259" key="8">
    <source>
        <dbReference type="PROSITE" id="PS50157"/>
    </source>
</evidence>
<dbReference type="GO" id="GO:0008270">
    <property type="term" value="F:zinc ion binding"/>
    <property type="evidence" value="ECO:0007669"/>
    <property type="project" value="UniProtKB-KW"/>
</dbReference>
<dbReference type="Proteomes" id="UP000410492">
    <property type="component" value="Unassembled WGS sequence"/>
</dbReference>
<feature type="non-terminal residue" evidence="9">
    <location>
        <position position="1"/>
    </location>
</feature>
<keyword evidence="6" id="KW-0539">Nucleus</keyword>
<evidence type="ECO:0000313" key="9">
    <source>
        <dbReference type="EMBL" id="VEN34004.1"/>
    </source>
</evidence>
<evidence type="ECO:0000256" key="3">
    <source>
        <dbReference type="ARBA" id="ARBA00022737"/>
    </source>
</evidence>
<evidence type="ECO:0000256" key="6">
    <source>
        <dbReference type="ARBA" id="ARBA00023242"/>
    </source>
</evidence>
<dbReference type="InterPro" id="IPR036236">
    <property type="entry name" value="Znf_C2H2_sf"/>
</dbReference>
<dbReference type="OrthoDB" id="6674404at2759"/>
<name>A0A653BFE1_CALMS</name>
<dbReference type="PROSITE" id="PS50157">
    <property type="entry name" value="ZINC_FINGER_C2H2_2"/>
    <property type="match status" value="5"/>
</dbReference>
<sequence length="590" mass="68535">NTNLIFFRNFFHIQTFFYKYYRCNFQARRGARSNLSTTMDQAVKIEESETELAGEQLKSLDVMRSAEELHTKTEIRRSASIIGVDIKNEIDTDEQTESGTKNKLPRIGQEVMETAGVTFVCYHCEYAARSEQHLVDHMKVHRNRKYIYSCVYCDFRTNSGVSFTTHNKTHSSECEPFEAIYVKEENMDDDFSQGNTLMIDSETHVLNKTSSRDRKTHPSFIHECTKCTYKTSSTKYLKQHMVTHSNDRITSRCIYCDKTFVHKKTLHDHIVRKHPDFIASLSKKVYECTDCTFKTISPSKLKQHKVTHSDAADNNRITSRCNYCNKTFVHKKTLDDHIVRKHPDFIASVSKKVHECTRCNFKTISSSQLKRHMVTHPDIAGNRITTRCNYCNKTFLYKVILDDHIIQTHPDCIASVSSKIHECTQCTYKTTIANYIRDHLRIKHPELAGNRILSRCIYCNKSFIRKLALDEHIIKTHPDFIASVSSKIHECTQCAYKTTIASLIREHLMIKHPEMAGNGIFSSCIYCDKTFTRKQTLDEHIVRSHPDFIASLSRKVHECTKCIFKTTITKRMREHSMSKHPETTGNRMIK</sequence>
<evidence type="ECO:0000256" key="7">
    <source>
        <dbReference type="PROSITE-ProRule" id="PRU00042"/>
    </source>
</evidence>
<dbReference type="SUPFAM" id="SSF57667">
    <property type="entry name" value="beta-beta-alpha zinc fingers"/>
    <property type="match status" value="2"/>
</dbReference>
<keyword evidence="3" id="KW-0677">Repeat</keyword>
<evidence type="ECO:0000256" key="2">
    <source>
        <dbReference type="ARBA" id="ARBA00022723"/>
    </source>
</evidence>
<dbReference type="PANTHER" id="PTHR24406">
    <property type="entry name" value="TRANSCRIPTIONAL REPRESSOR CTCFL-RELATED"/>
    <property type="match status" value="1"/>
</dbReference>
<feature type="domain" description="C2H2-type" evidence="8">
    <location>
        <begin position="319"/>
        <end position="342"/>
    </location>
</feature>
<dbReference type="Pfam" id="PF00096">
    <property type="entry name" value="zf-C2H2"/>
    <property type="match status" value="1"/>
</dbReference>
<comment type="subcellular location">
    <subcellularLocation>
        <location evidence="1">Nucleus</location>
    </subcellularLocation>
</comment>
<keyword evidence="4 7" id="KW-0863">Zinc-finger</keyword>
<evidence type="ECO:0000313" key="10">
    <source>
        <dbReference type="Proteomes" id="UP000410492"/>
    </source>
</evidence>
<evidence type="ECO:0000256" key="1">
    <source>
        <dbReference type="ARBA" id="ARBA00004123"/>
    </source>
</evidence>
<gene>
    <name evidence="9" type="ORF">CALMAC_LOCUS351</name>
</gene>
<feature type="domain" description="C2H2-type" evidence="8">
    <location>
        <begin position="286"/>
        <end position="313"/>
    </location>
</feature>
<accession>A0A653BFE1</accession>
<keyword evidence="10" id="KW-1185">Reference proteome</keyword>
<feature type="domain" description="C2H2-type" evidence="8">
    <location>
        <begin position="522"/>
        <end position="545"/>
    </location>
</feature>
<proteinExistence type="predicted"/>
<feature type="domain" description="C2H2-type" evidence="8">
    <location>
        <begin position="222"/>
        <end position="249"/>
    </location>
</feature>
<keyword evidence="2" id="KW-0479">Metal-binding</keyword>
<feature type="domain" description="C2H2-type" evidence="8">
    <location>
        <begin position="119"/>
        <end position="146"/>
    </location>
</feature>
<dbReference type="InterPro" id="IPR013087">
    <property type="entry name" value="Znf_C2H2_type"/>
</dbReference>
<dbReference type="SMART" id="SM00355">
    <property type="entry name" value="ZnF_C2H2"/>
    <property type="match status" value="13"/>
</dbReference>
<keyword evidence="5" id="KW-0862">Zinc</keyword>
<reference evidence="9 10" key="1">
    <citation type="submission" date="2019-01" db="EMBL/GenBank/DDBJ databases">
        <authorList>
            <person name="Sayadi A."/>
        </authorList>
    </citation>
    <scope>NUCLEOTIDE SEQUENCE [LARGE SCALE GENOMIC DNA]</scope>
</reference>
<dbReference type="PROSITE" id="PS00028">
    <property type="entry name" value="ZINC_FINGER_C2H2_1"/>
    <property type="match status" value="5"/>
</dbReference>